<dbReference type="GO" id="GO:0005856">
    <property type="term" value="C:cytoskeleton"/>
    <property type="evidence" value="ECO:0007669"/>
    <property type="project" value="UniProtKB-SubCell"/>
</dbReference>
<organism evidence="19">
    <name type="scientific">Capitella teleta</name>
    <name type="common">Polychaete worm</name>
    <dbReference type="NCBI Taxonomy" id="283909"/>
    <lineage>
        <taxon>Eukaryota</taxon>
        <taxon>Metazoa</taxon>
        <taxon>Spiralia</taxon>
        <taxon>Lophotrochozoa</taxon>
        <taxon>Annelida</taxon>
        <taxon>Polychaeta</taxon>
        <taxon>Sedentaria</taxon>
        <taxon>Scolecida</taxon>
        <taxon>Capitellidae</taxon>
        <taxon>Capitella</taxon>
    </lineage>
</organism>
<dbReference type="InterPro" id="IPR011992">
    <property type="entry name" value="EF-hand-dom_pair"/>
</dbReference>
<feature type="coiled-coil region" evidence="14">
    <location>
        <begin position="3491"/>
        <end position="3525"/>
    </location>
</feature>
<dbReference type="InterPro" id="IPR001589">
    <property type="entry name" value="Actinin_actin-bd_CS"/>
</dbReference>
<keyword evidence="10" id="KW-0472">Membrane</keyword>
<accession>R7TSZ2</accession>
<dbReference type="GO" id="GO:0016010">
    <property type="term" value="C:dystrophin-associated glycoprotein complex"/>
    <property type="evidence" value="ECO:0007669"/>
    <property type="project" value="UniProtKB-ARBA"/>
</dbReference>
<dbReference type="InterPro" id="IPR001202">
    <property type="entry name" value="WW_dom"/>
</dbReference>
<evidence type="ECO:0000256" key="4">
    <source>
        <dbReference type="ARBA" id="ARBA00022490"/>
    </source>
</evidence>
<dbReference type="SUPFAM" id="SSF57850">
    <property type="entry name" value="RING/U-box"/>
    <property type="match status" value="1"/>
</dbReference>
<dbReference type="PROSITE" id="PS50020">
    <property type="entry name" value="WW_DOMAIN_2"/>
    <property type="match status" value="1"/>
</dbReference>
<dbReference type="InterPro" id="IPR015153">
    <property type="entry name" value="EF-hand_dom_typ1"/>
</dbReference>
<dbReference type="CDD" id="cd21187">
    <property type="entry name" value="CH_DMD-like_rpt2"/>
    <property type="match status" value="1"/>
</dbReference>
<feature type="domain" description="Calponin-homology (CH)" evidence="17">
    <location>
        <begin position="67"/>
        <end position="172"/>
    </location>
</feature>
<gene>
    <name evidence="19" type="ORF">CAPTEDRAFT_160045</name>
</gene>
<feature type="domain" description="Calponin-homology (CH)" evidence="17">
    <location>
        <begin position="1"/>
        <end position="52"/>
    </location>
</feature>
<keyword evidence="5" id="KW-0479">Metal-binding</keyword>
<evidence type="ECO:0000313" key="19">
    <source>
        <dbReference type="EMBL" id="ELT94606.1"/>
    </source>
</evidence>
<dbReference type="SUPFAM" id="SSF47576">
    <property type="entry name" value="Calponin-homology domain, CH-domain"/>
    <property type="match status" value="1"/>
</dbReference>
<evidence type="ECO:0008006" key="22">
    <source>
        <dbReference type="Google" id="ProtNLM"/>
    </source>
</evidence>
<keyword evidence="4" id="KW-0963">Cytoplasm</keyword>
<feature type="coiled-coil region" evidence="14">
    <location>
        <begin position="969"/>
        <end position="1003"/>
    </location>
</feature>
<dbReference type="PROSITE" id="PS01357">
    <property type="entry name" value="ZF_ZZ_1"/>
    <property type="match status" value="1"/>
</dbReference>
<keyword evidence="21" id="KW-1185">Reference proteome</keyword>
<keyword evidence="14" id="KW-0175">Coiled coil</keyword>
<dbReference type="HOGENOM" id="CLU_000246_3_0_1"/>
<feature type="coiled-coil region" evidence="14">
    <location>
        <begin position="2944"/>
        <end position="2971"/>
    </location>
</feature>
<dbReference type="InterPro" id="IPR050774">
    <property type="entry name" value="KCMF1/Dystrophin"/>
</dbReference>
<evidence type="ECO:0000256" key="9">
    <source>
        <dbReference type="ARBA" id="ARBA00022837"/>
    </source>
</evidence>
<dbReference type="CDD" id="cd00176">
    <property type="entry name" value="SPEC"/>
    <property type="match status" value="9"/>
</dbReference>
<keyword evidence="6" id="KW-0677">Repeat</keyword>
<dbReference type="InterPro" id="IPR000433">
    <property type="entry name" value="Znf_ZZ"/>
</dbReference>
<dbReference type="Gene3D" id="2.20.70.10">
    <property type="match status" value="1"/>
</dbReference>
<dbReference type="Pfam" id="PF00435">
    <property type="entry name" value="Spectrin"/>
    <property type="match status" value="8"/>
</dbReference>
<dbReference type="Pfam" id="PF00307">
    <property type="entry name" value="CH"/>
    <property type="match status" value="2"/>
</dbReference>
<dbReference type="Pfam" id="PF00569">
    <property type="entry name" value="ZZ"/>
    <property type="match status" value="1"/>
</dbReference>
<dbReference type="GO" id="GO:0045202">
    <property type="term" value="C:synapse"/>
    <property type="evidence" value="ECO:0007669"/>
    <property type="project" value="GOC"/>
</dbReference>
<feature type="coiled-coil region" evidence="14">
    <location>
        <begin position="3023"/>
        <end position="3050"/>
    </location>
</feature>
<feature type="coiled-coil region" evidence="14">
    <location>
        <begin position="1289"/>
        <end position="1342"/>
    </location>
</feature>
<dbReference type="Pfam" id="PF09069">
    <property type="entry name" value="EF-hand_3"/>
    <property type="match status" value="1"/>
</dbReference>
<evidence type="ECO:0000256" key="2">
    <source>
        <dbReference type="ARBA" id="ARBA00004278"/>
    </source>
</evidence>
<dbReference type="InterPro" id="IPR035436">
    <property type="entry name" value="Dystrophin/utrophin"/>
</dbReference>
<evidence type="ECO:0000256" key="1">
    <source>
        <dbReference type="ARBA" id="ARBA00004245"/>
    </source>
</evidence>
<dbReference type="SUPFAM" id="SSF47473">
    <property type="entry name" value="EF-hand"/>
    <property type="match status" value="2"/>
</dbReference>
<dbReference type="SMART" id="SM00033">
    <property type="entry name" value="CH"/>
    <property type="match status" value="1"/>
</dbReference>
<sequence>MRVHHMNNVNRVLQILETDYNIKLVNISGNDVVEGNTKITLGLIWSIIQHWQVKDVMKEVMTELRQTNLEKTLLAWCRNTTEGYPNVNIKNFTDSWRDGLAFNALMHKYHPEYFDFDSLLSEDINSRLQHAFRVAYDKLSIEKLLDPEDVNVDHPDKKSIVMYVTCFFQVLPHSHIVMDSDPDTPSEEASLPPPSKSTSASTSSSLSQLGSPEACADLGAFNQSLEMVMTWLLQAEETLAQQNDVGSDVHTVKEQFHQHEEFMLQLTQHQGSVGSVLQEGSSLLREQNINSDDEKAIQNQMSLLNNRWEGLRVTAMERQSKLQQELMEQQQAQLNKLGSWLTEMEQKMKECGGFVAGDVDVVTEQIRKQKALQSQVEEQQDRVNSLQNMVVVVDDTNSESACMALEEQLEALGQRWASVCKWTEEHWLLLQEMLTRWQHYNDECRLFSDWLMEKESVLAAMRLVDISELKEVVDQVRQLKQDMDLQVQTFDDLNDRGQELVSFLNNDPETVQKINAQLQEFQERWDNLVQQMEYQSKEISHSGIDLQVTKGQNGSYTITVTRREGSTVITETITTSSSTLTSSNVGYLSAPKRPRIESKHRHEFESEIASLSEWFDKTEVNIELLTMEPSDPQDQLTLEEQMVLDTERDILSRQPHMDKFHSVANSFKLELSNAGEPTELIEEAVEQVDQRWQGLNDLLKLTKSKVMLNHETKQFYEELTSLRGILMTYERWIGTAEGMSDEALEITKQLEQCRVKLKAMKSHEGQAEKLGKLVEDLAGRDVDATDTLQSIQQDLLDFTTRWQNTFTKIGERQQQLTKALEKAPPKSYLDAMAALLKWIEGVELLLQSEPFLVTESDIMQEQLVQYRALQGDIQDHLGNLEYINHTGKDLLTRAASGDKTEKLNSNLKSLNERWTEVSNSIDTRVDKLEDAIAQLKQYQTQTGGLERWMAEMDVYLRTDEVATGDLEMVQAQIQENEGVKEDIRTLQENLDNVNEIIADLVEIADNDFTERLTKEVDELNSQWESVKVLSKEQSDRLTRGMEMTEKVHNQIKVLEKYMDSVNREHLAHEYTVHTKEELVQLNTKFKKRSQELEQLVKDVNSIVGDGSPGNLEPLVNSKAKVEQRWLQIRKDAEDLNMKFQTCVNNLTKFKILLSEEFRWLDTMDKRLSERPKACVDAEEISEELDELENQLHNHSKQQKSQIESTAQSLINNHIMVAKVQTDLEEFQTRFESTEAKAKQRQEDLEEAIQQAQLRESQIIEMTNWMDDVSGLLQSRLDADILAGESPSEFEGLKAEFEEQEVLLKQLEQQAEEFSSEGKTEAAERLEQQVTILKQHFAELELKFCKFQRPVDFEPKLNHAKRTLSDIGERIHLIEVSSDDMEVLQPQMETCLKFYRTMTELKSDVEYVIKTGRQVVEKKQVDFPDKLNAQLDALKQQYNDLGGQVTNGKQKLEKSVKVAKKLRRESHLLRDFLTLTDEELSNRESVRMPKDMEAEIKWIKATQADLQKRQSSATNVVDLVTQLSSLAEEGTLVDAEQSMRQLADQYQDLVDRLAARKHNLKEECVAQESRYIEFTTSVQEMSVWMDHVEDTLNQSEQLSHEDQVAEAEIEKFKVINSTDMEMNFFLLGYQIRYWPIAPLRKNCHSVSPRLVHPTAASAVCPQHATAEEAAFKAIADTSWRAVSALHSLICRVCLRTMPPFIERKSLSISTTPNPSYVDHNGSVMFGIYSSLFISFEIRMKLPLPMATNRPSHCLLSPACYGIAEFFHWSHFQTVQFEQSDFKATVDNVRDTAVDLMSRSEKYAKLVEPELSSLNQRWSDISKRLQVGAQRVDYAMCYVIHVEGETEPAPRNKLRERVQGLLLEGEKQADDLQAKNPEEAQKIQEHAARLKTKWESVQENRESKVVVASVTFARSRREEDSGQSTEERKREEAEGDAEELKAFEDEVAEHEDEMGNRMQEGDEMDGVEERCTQLTTTNSNSAVEASSVDEDEVVAMETSVTEMSISMTSSVCIVSTSPTEFIQGLERLLVVLEDILSELQCSLLHGRQYEDFSSQEDKLKSIREALDNVQSSLQTAEQRQQEALTNANSDENLRIAELMASVRQQWTVANTQYNDRHSRWNCSVEMWGRFHCNLKDLASWLTDAEAKLQDSKNANGQLDVQVAKDYQKELEEAIKIHQSTVASLNASGGEIIDQSSAPDSSLLTEKLDSLNQRWRLVCTEVSDRKERFEENSLSAQQLKEDLDDLTSWLRETDNIITSKLRPADEEYLEDLLEKVKDREEEISLQQNAIDTLIAAQVEDDLSVVQEQWVRVQHGLPAKRAAAEQALSNIRMFSGDLEALSAWMTSSKEILEHKNSAGASSSTAQGENDSIVVDPANMQEALSARQKNMNNLTDRFEGLCKECSMLGVPVPEHLQAKVDQLHADWELVHELASQLRPLSDTSMEESVFIEGIVLVASITRVTTQTVQTAVAMATSPTTPESSSSDLESALATRHNALRAVMTSLNLRRAIVGRSEHVESRLKEVQEHDLGTGSSHPTLKRLVPYSSIMYTCTFPCISFSVERLREQWDEAGAKAAQRRRLLDEMLQDSRHLEELRSDIERFLGQWAAECDRRPEATASVDRVEQQLQSHKKLQEEVESFQSKVDDFNDHADRMAEVYSQDDLSSLKDTVSQVNAGWTSLLARLSTRQKSLQNSLNTVHRFQSDLRELTLWSTKVEGSAPSILLIDETKSDFANRRRVVICLFDLQAEIDAHQHVYESVSGTGAQIVHSMQQQQDIAGQAEDAVSLQKCLEDMNHRWTRLKAKSVEIRGRLEANAEQWNQLLETLENLTRWTTERETEIERQQPVGGDVHSIRQQHLDHQAIRTQLEEKRASVEQSLETGRLYLREEGLEDKRLKSEGSGSEKSPEQEARSIIKKIRRYVRLLNRKWVELNQRSNEWQHCIDETLEKMEVFHTTLAEMTEDLTEAERERSKWLRVGDVVLDNLKKEIQSTNAFQQNRVLPLRAQCDQLNDMANQFHEMRVVLSHKNVSRLEDLSNRLKTLLASVEDRMQHLQEALRDFGPNSQHLLSASIEHPFERAVAVNKVPYFINHDTETTHWDHPEMTKLMAGIADLNEVRFSAYRTAMKLRTVQKKLCLDLLSMTSATEAFERHQLNSGGDKTMDVMQIINCTLEMYEALAEMHPTLVNVPLCVDLVLNWLLNVYDSIRNGHIRVLSFKICIILMCKAHLEDKYRYLFTELADAKGGMDQRQLGLLLHDCLQLPRQMGEIASFGGSNIEPSVRSCFAKAHKEESLEVHELLDWLKMEPQSMVWVPVLHRLAAAETAKHQAKCNICKEFPIVGFRYRCLRCFNFDMCQNCFFSGRKAKGHKLTHPMQEYCTATTSGEDVRDFTKMFKNKFRSKRYFKKHPRMGYLPVDSVHEGDPIECPAAPQSSPQHNSSTLEMHSRLELYANRLAEVEQRQCSATPDSDDEHQLIAQYCMSLQGDTPSHQVSSPLQIMMGIDMDQRAELEAMINDLEEENLHLQKEYGRLKQVQLHQLEEEDGHFDEIAQVASSVLPQQQNGDADVAGGDAEMLAEAKLLRQHKGRLEARMQILEDHNRQLEAQLQRLRQLLDQPDSGPRIVTMVSSSATTPGMSAASSQSSLPYPGMHVSSYQSSTAGSGSYINGHSELRASSAEGPPSSMSTSAPAYPGCSQHPVHQSLQQKARHLQQITVRHEPLRDPDDDDYREGGTATDEELEEVMREIEHSFPPEPAVSKGSSANVGDLFRMAGQVGTAVSTLVTVMTDEELSDEEEDEVDEDERK</sequence>
<feature type="region of interest" description="Disordered" evidence="15">
    <location>
        <begin position="3775"/>
        <end position="3794"/>
    </location>
</feature>
<dbReference type="Pfam" id="PF09068">
    <property type="entry name" value="EF-hand_2"/>
    <property type="match status" value="1"/>
</dbReference>
<feature type="domain" description="WW" evidence="16">
    <location>
        <begin position="3064"/>
        <end position="3097"/>
    </location>
</feature>
<evidence type="ECO:0000256" key="14">
    <source>
        <dbReference type="SAM" id="Coils"/>
    </source>
</evidence>
<dbReference type="InterPro" id="IPR043145">
    <property type="entry name" value="Znf_ZZ_sf"/>
</dbReference>
<keyword evidence="8" id="KW-0862">Zinc</keyword>
<evidence type="ECO:0000256" key="12">
    <source>
        <dbReference type="ARBA" id="ARBA00023212"/>
    </source>
</evidence>
<feature type="compositionally biased region" description="Basic and acidic residues" evidence="15">
    <location>
        <begin position="1913"/>
        <end position="1939"/>
    </location>
</feature>
<evidence type="ECO:0000256" key="3">
    <source>
        <dbReference type="ARBA" id="ARBA00022475"/>
    </source>
</evidence>
<evidence type="ECO:0000256" key="10">
    <source>
        <dbReference type="ARBA" id="ARBA00023136"/>
    </source>
</evidence>
<evidence type="ECO:0000259" key="16">
    <source>
        <dbReference type="PROSITE" id="PS50020"/>
    </source>
</evidence>
<dbReference type="FunFam" id="3.30.60.90:FF:000001">
    <property type="entry name" value="Dystrophin isoform 2"/>
    <property type="match status" value="1"/>
</dbReference>
<evidence type="ECO:0000256" key="13">
    <source>
        <dbReference type="PROSITE-ProRule" id="PRU00228"/>
    </source>
</evidence>
<evidence type="ECO:0000256" key="6">
    <source>
        <dbReference type="ARBA" id="ARBA00022737"/>
    </source>
</evidence>
<evidence type="ECO:0000256" key="11">
    <source>
        <dbReference type="ARBA" id="ARBA00023203"/>
    </source>
</evidence>
<dbReference type="EMBL" id="AMQN01002497">
    <property type="status" value="NOT_ANNOTATED_CDS"/>
    <property type="molecule type" value="Genomic_DNA"/>
</dbReference>
<dbReference type="GO" id="GO:0008270">
    <property type="term" value="F:zinc ion binding"/>
    <property type="evidence" value="ECO:0007669"/>
    <property type="project" value="UniProtKB-KW"/>
</dbReference>
<dbReference type="Proteomes" id="UP000014760">
    <property type="component" value="Unassembled WGS sequence"/>
</dbReference>
<dbReference type="Gene3D" id="3.30.60.90">
    <property type="match status" value="1"/>
</dbReference>
<name>R7TSZ2_CAPTE</name>
<dbReference type="SMART" id="SM00291">
    <property type="entry name" value="ZnF_ZZ"/>
    <property type="match status" value="1"/>
</dbReference>
<dbReference type="STRING" id="283909.R7TSZ2"/>
<keyword evidence="3" id="KW-1003">Cell membrane</keyword>
<dbReference type="InterPro" id="IPR036020">
    <property type="entry name" value="WW_dom_sf"/>
</dbReference>
<dbReference type="EMBL" id="AMQN01002498">
    <property type="status" value="NOT_ANNOTATED_CDS"/>
    <property type="molecule type" value="Genomic_DNA"/>
</dbReference>
<dbReference type="OrthoDB" id="10057795at2759"/>
<feature type="compositionally biased region" description="Low complexity" evidence="15">
    <location>
        <begin position="3644"/>
        <end position="3655"/>
    </location>
</feature>
<dbReference type="CDD" id="cd00201">
    <property type="entry name" value="WW"/>
    <property type="match status" value="1"/>
</dbReference>
<dbReference type="SMART" id="SM00150">
    <property type="entry name" value="SPEC"/>
    <property type="match status" value="17"/>
</dbReference>
<keyword evidence="9" id="KW-0106">Calcium</keyword>
<feature type="coiled-coil region" evidence="14">
    <location>
        <begin position="1531"/>
        <end position="1569"/>
    </location>
</feature>
<dbReference type="Gene3D" id="1.10.238.10">
    <property type="entry name" value="EF-hand"/>
    <property type="match status" value="2"/>
</dbReference>
<evidence type="ECO:0000256" key="5">
    <source>
        <dbReference type="ARBA" id="ARBA00022723"/>
    </source>
</evidence>
<proteinExistence type="predicted"/>
<dbReference type="OMA" id="DWCSTLM"/>
<keyword evidence="7 13" id="KW-0863">Zinc-finger</keyword>
<keyword evidence="12" id="KW-0206">Cytoskeleton</keyword>
<dbReference type="GO" id="GO:0003779">
    <property type="term" value="F:actin binding"/>
    <property type="evidence" value="ECO:0007669"/>
    <property type="project" value="UniProtKB-KW"/>
</dbReference>
<feature type="coiled-coil region" evidence="14">
    <location>
        <begin position="2020"/>
        <end position="2084"/>
    </location>
</feature>
<evidence type="ECO:0000313" key="20">
    <source>
        <dbReference type="EnsemblMetazoa" id="CapteP160045"/>
    </source>
</evidence>
<feature type="compositionally biased region" description="Low complexity" evidence="15">
    <location>
        <begin position="196"/>
        <end position="207"/>
    </location>
</feature>
<dbReference type="EnsemblMetazoa" id="CapteT160045">
    <property type="protein sequence ID" value="CapteP160045"/>
    <property type="gene ID" value="CapteG160045"/>
</dbReference>
<dbReference type="PANTHER" id="PTHR12268">
    <property type="entry name" value="E3 UBIQUITIN-PROTEIN LIGASE KCMF1"/>
    <property type="match status" value="1"/>
</dbReference>
<feature type="coiled-coil region" evidence="14">
    <location>
        <begin position="362"/>
        <end position="389"/>
    </location>
</feature>
<dbReference type="PIRSF" id="PIRSF002341">
    <property type="entry name" value="Dystrophin/utrophin"/>
    <property type="match status" value="1"/>
</dbReference>
<evidence type="ECO:0000259" key="18">
    <source>
        <dbReference type="PROSITE" id="PS50135"/>
    </source>
</evidence>
<feature type="coiled-coil region" evidence="14">
    <location>
        <begin position="1170"/>
        <end position="1254"/>
    </location>
</feature>
<dbReference type="EMBL" id="KB309374">
    <property type="protein sequence ID" value="ELT94606.1"/>
    <property type="molecule type" value="Genomic_DNA"/>
</dbReference>
<feature type="coiled-coil region" evidence="14">
    <location>
        <begin position="3576"/>
        <end position="3606"/>
    </location>
</feature>
<evidence type="ECO:0000313" key="21">
    <source>
        <dbReference type="Proteomes" id="UP000014760"/>
    </source>
</evidence>
<protein>
    <recommendedName>
        <fullName evidence="22">Calponin-homology (CH) domain-containing protein</fullName>
    </recommendedName>
</protein>
<feature type="coiled-coil region" evidence="14">
    <location>
        <begin position="2619"/>
        <end position="2646"/>
    </location>
</feature>
<dbReference type="SUPFAM" id="SSF46966">
    <property type="entry name" value="Spectrin repeat"/>
    <property type="match status" value="18"/>
</dbReference>
<dbReference type="InterPro" id="IPR018159">
    <property type="entry name" value="Spectrin/alpha-actinin"/>
</dbReference>
<feature type="compositionally biased region" description="Acidic residues" evidence="15">
    <location>
        <begin position="3776"/>
        <end position="3794"/>
    </location>
</feature>
<reference evidence="20" key="3">
    <citation type="submission" date="2015-06" db="UniProtKB">
        <authorList>
            <consortium name="EnsemblMetazoa"/>
        </authorList>
    </citation>
    <scope>IDENTIFICATION</scope>
</reference>
<evidence type="ECO:0000256" key="15">
    <source>
        <dbReference type="SAM" id="MobiDB-lite"/>
    </source>
</evidence>
<dbReference type="GO" id="GO:0099536">
    <property type="term" value="P:synaptic signaling"/>
    <property type="evidence" value="ECO:0007669"/>
    <property type="project" value="TreeGrafter"/>
</dbReference>
<feature type="region of interest" description="Disordered" evidence="15">
    <location>
        <begin position="178"/>
        <end position="210"/>
    </location>
</feature>
<dbReference type="PANTHER" id="PTHR12268:SF14">
    <property type="entry name" value="DYSTROPHIN-1"/>
    <property type="match status" value="1"/>
</dbReference>
<dbReference type="GO" id="GO:0042383">
    <property type="term" value="C:sarcolemma"/>
    <property type="evidence" value="ECO:0007669"/>
    <property type="project" value="UniProtKB-SubCell"/>
</dbReference>
<dbReference type="InterPro" id="IPR001715">
    <property type="entry name" value="CH_dom"/>
</dbReference>
<keyword evidence="11" id="KW-0009">Actin-binding</keyword>
<feature type="region of interest" description="Disordered" evidence="15">
    <location>
        <begin position="3644"/>
        <end position="3687"/>
    </location>
</feature>
<dbReference type="PROSITE" id="PS50135">
    <property type="entry name" value="ZF_ZZ_2"/>
    <property type="match status" value="1"/>
</dbReference>
<dbReference type="FunFam" id="1.20.58.60:FF:000075">
    <property type="entry name" value="utrophin isoform X1"/>
    <property type="match status" value="1"/>
</dbReference>
<dbReference type="InterPro" id="IPR036872">
    <property type="entry name" value="CH_dom_sf"/>
</dbReference>
<dbReference type="InterPro" id="IPR002017">
    <property type="entry name" value="Spectrin_repeat"/>
</dbReference>
<evidence type="ECO:0000256" key="7">
    <source>
        <dbReference type="ARBA" id="ARBA00022771"/>
    </source>
</evidence>
<reference evidence="21" key="1">
    <citation type="submission" date="2012-12" db="EMBL/GenBank/DDBJ databases">
        <authorList>
            <person name="Hellsten U."/>
            <person name="Grimwood J."/>
            <person name="Chapman J.A."/>
            <person name="Shapiro H."/>
            <person name="Aerts A."/>
            <person name="Otillar R.P."/>
            <person name="Terry A.Y."/>
            <person name="Boore J.L."/>
            <person name="Simakov O."/>
            <person name="Marletaz F."/>
            <person name="Cho S.-J."/>
            <person name="Edsinger-Gonzales E."/>
            <person name="Havlak P."/>
            <person name="Kuo D.-H."/>
            <person name="Larsson T."/>
            <person name="Lv J."/>
            <person name="Arendt D."/>
            <person name="Savage R."/>
            <person name="Osoegawa K."/>
            <person name="de Jong P."/>
            <person name="Lindberg D.R."/>
            <person name="Seaver E.C."/>
            <person name="Weisblat D.A."/>
            <person name="Putnam N.H."/>
            <person name="Grigoriev I.V."/>
            <person name="Rokhsar D.S."/>
        </authorList>
    </citation>
    <scope>NUCLEOTIDE SEQUENCE</scope>
    <source>
        <strain evidence="21">I ESC-2004</strain>
    </source>
</reference>
<dbReference type="CDD" id="cd16242">
    <property type="entry name" value="EFh_DMD_like"/>
    <property type="match status" value="1"/>
</dbReference>
<reference evidence="19 21" key="2">
    <citation type="journal article" date="2013" name="Nature">
        <title>Insights into bilaterian evolution from three spiralian genomes.</title>
        <authorList>
            <person name="Simakov O."/>
            <person name="Marletaz F."/>
            <person name="Cho S.J."/>
            <person name="Edsinger-Gonzales E."/>
            <person name="Havlak P."/>
            <person name="Hellsten U."/>
            <person name="Kuo D.H."/>
            <person name="Larsson T."/>
            <person name="Lv J."/>
            <person name="Arendt D."/>
            <person name="Savage R."/>
            <person name="Osoegawa K."/>
            <person name="de Jong P."/>
            <person name="Grimwood J."/>
            <person name="Chapman J.A."/>
            <person name="Shapiro H."/>
            <person name="Aerts A."/>
            <person name="Otillar R.P."/>
            <person name="Terry A.Y."/>
            <person name="Boore J.L."/>
            <person name="Grigoriev I.V."/>
            <person name="Lindberg D.R."/>
            <person name="Seaver E.C."/>
            <person name="Weisblat D.A."/>
            <person name="Putnam N.H."/>
            <person name="Rokhsar D.S."/>
        </authorList>
    </citation>
    <scope>NUCLEOTIDE SEQUENCE</scope>
    <source>
        <strain evidence="19 21">I ESC-2004</strain>
    </source>
</reference>
<dbReference type="PROSITE" id="PS00020">
    <property type="entry name" value="ACTININ_2"/>
    <property type="match status" value="1"/>
</dbReference>
<dbReference type="InterPro" id="IPR015154">
    <property type="entry name" value="EF-hand_dom_typ2"/>
</dbReference>
<evidence type="ECO:0000259" key="17">
    <source>
        <dbReference type="PROSITE" id="PS50021"/>
    </source>
</evidence>
<dbReference type="CDD" id="cd02334">
    <property type="entry name" value="ZZ_dystrophin"/>
    <property type="match status" value="1"/>
</dbReference>
<feature type="domain" description="ZZ-type" evidence="18">
    <location>
        <begin position="3318"/>
        <end position="3374"/>
    </location>
</feature>
<dbReference type="Gene3D" id="1.20.58.60">
    <property type="match status" value="15"/>
</dbReference>
<feature type="region of interest" description="Disordered" evidence="15">
    <location>
        <begin position="1912"/>
        <end position="1939"/>
    </location>
</feature>
<dbReference type="PROSITE" id="PS50021">
    <property type="entry name" value="CH"/>
    <property type="match status" value="2"/>
</dbReference>
<dbReference type="FunCoup" id="R7TSZ2">
    <property type="interactions" value="317"/>
</dbReference>
<evidence type="ECO:0000256" key="8">
    <source>
        <dbReference type="ARBA" id="ARBA00022833"/>
    </source>
</evidence>
<dbReference type="Gene3D" id="1.10.418.10">
    <property type="entry name" value="Calponin-like domain"/>
    <property type="match status" value="2"/>
</dbReference>
<dbReference type="GO" id="GO:0005737">
    <property type="term" value="C:cytoplasm"/>
    <property type="evidence" value="ECO:0007669"/>
    <property type="project" value="UniProtKB-ARBA"/>
</dbReference>
<comment type="subcellular location">
    <subcellularLocation>
        <location evidence="2">Cell membrane</location>
        <location evidence="2">Sarcolemma</location>
        <topology evidence="2">Peripheral membrane protein</topology>
        <orientation evidence="2">Cytoplasmic side</orientation>
    </subcellularLocation>
    <subcellularLocation>
        <location evidence="1">Cytoplasm</location>
        <location evidence="1">Cytoskeleton</location>
    </subcellularLocation>
</comment>
<dbReference type="SUPFAM" id="SSF51045">
    <property type="entry name" value="WW domain"/>
    <property type="match status" value="1"/>
</dbReference>